<organism evidence="2 3">
    <name type="scientific">Fibrisoma limi BUZ 3</name>
    <dbReference type="NCBI Taxonomy" id="1185876"/>
    <lineage>
        <taxon>Bacteria</taxon>
        <taxon>Pseudomonadati</taxon>
        <taxon>Bacteroidota</taxon>
        <taxon>Cytophagia</taxon>
        <taxon>Cytophagales</taxon>
        <taxon>Spirosomataceae</taxon>
        <taxon>Fibrisoma</taxon>
    </lineage>
</organism>
<dbReference type="OrthoDB" id="960308at2"/>
<sequence length="121" mass="14061">MTVDDYIENQLPSCQVLLRRLRQLILNAAPGITEKISWNVPFYTYRNQFVCYLNVLRNDESIDVAFLRGMELTDETGRLEDRGRKTVKSLVVRFLTAADEELVLTYLHEALLLNETQPRKA</sequence>
<dbReference type="eggNOG" id="COG5646">
    <property type="taxonomic scope" value="Bacteria"/>
</dbReference>
<dbReference type="STRING" id="1185876.BN8_03112"/>
<dbReference type="Proteomes" id="UP000009309">
    <property type="component" value="Unassembled WGS sequence"/>
</dbReference>
<evidence type="ECO:0000259" key="1">
    <source>
        <dbReference type="Pfam" id="PF08818"/>
    </source>
</evidence>
<evidence type="ECO:0000313" key="2">
    <source>
        <dbReference type="EMBL" id="CCH53976.1"/>
    </source>
</evidence>
<dbReference type="Pfam" id="PF08818">
    <property type="entry name" value="DUF1801"/>
    <property type="match status" value="1"/>
</dbReference>
<keyword evidence="3" id="KW-1185">Reference proteome</keyword>
<dbReference type="SUPFAM" id="SSF159888">
    <property type="entry name" value="YdhG-like"/>
    <property type="match status" value="1"/>
</dbReference>
<evidence type="ECO:0000313" key="3">
    <source>
        <dbReference type="Proteomes" id="UP000009309"/>
    </source>
</evidence>
<dbReference type="Gene3D" id="3.90.1150.200">
    <property type="match status" value="1"/>
</dbReference>
<proteinExistence type="predicted"/>
<dbReference type="EMBL" id="CAIT01000006">
    <property type="protein sequence ID" value="CCH53976.1"/>
    <property type="molecule type" value="Genomic_DNA"/>
</dbReference>
<dbReference type="InterPro" id="IPR014922">
    <property type="entry name" value="YdhG-like"/>
</dbReference>
<comment type="caution">
    <text evidence="2">The sequence shown here is derived from an EMBL/GenBank/DDBJ whole genome shotgun (WGS) entry which is preliminary data.</text>
</comment>
<accession>I2GJA1</accession>
<reference evidence="2 3" key="1">
    <citation type="journal article" date="2012" name="J. Bacteriol.">
        <title>Genome Sequence of the Filamentous Bacterium Fibrisoma limi BUZ 3T.</title>
        <authorList>
            <person name="Filippini M."/>
            <person name="Qi W."/>
            <person name="Jaenicke S."/>
            <person name="Goesmann A."/>
            <person name="Smits T.H."/>
            <person name="Bagheri H.C."/>
        </authorList>
    </citation>
    <scope>NUCLEOTIDE SEQUENCE [LARGE SCALE GENOMIC DNA]</scope>
    <source>
        <strain evidence="3">BUZ 3T</strain>
    </source>
</reference>
<gene>
    <name evidence="2" type="ORF">BN8_03112</name>
</gene>
<protein>
    <recommendedName>
        <fullName evidence="1">YdhG-like domain-containing protein</fullName>
    </recommendedName>
</protein>
<dbReference type="AlphaFoldDB" id="I2GJA1"/>
<feature type="domain" description="YdhG-like" evidence="1">
    <location>
        <begin position="17"/>
        <end position="111"/>
    </location>
</feature>
<name>I2GJA1_9BACT</name>
<dbReference type="RefSeq" id="WP_009282556.1">
    <property type="nucleotide sequence ID" value="NZ_CAIT01000006.1"/>
</dbReference>